<dbReference type="EMBL" id="JADEXP010000142">
    <property type="protein sequence ID" value="MBE9068119.1"/>
    <property type="molecule type" value="Genomic_DNA"/>
</dbReference>
<keyword evidence="2" id="KW-1185">Reference proteome</keyword>
<gene>
    <name evidence="1" type="ORF">IQ260_15815</name>
</gene>
<dbReference type="RefSeq" id="WP_193994070.1">
    <property type="nucleotide sequence ID" value="NZ_JADEXP010000142.1"/>
</dbReference>
<comment type="caution">
    <text evidence="1">The sequence shown here is derived from an EMBL/GenBank/DDBJ whole genome shotgun (WGS) entry which is preliminary data.</text>
</comment>
<organism evidence="1 2">
    <name type="scientific">Leptolyngbya cf. ectocarpi LEGE 11479</name>
    <dbReference type="NCBI Taxonomy" id="1828722"/>
    <lineage>
        <taxon>Bacteria</taxon>
        <taxon>Bacillati</taxon>
        <taxon>Cyanobacteriota</taxon>
        <taxon>Cyanophyceae</taxon>
        <taxon>Leptolyngbyales</taxon>
        <taxon>Leptolyngbyaceae</taxon>
        <taxon>Leptolyngbya group</taxon>
        <taxon>Leptolyngbya</taxon>
    </lineage>
</organism>
<accession>A0A928ZVA7</accession>
<name>A0A928ZVA7_LEPEC</name>
<proteinExistence type="predicted"/>
<evidence type="ECO:0000313" key="1">
    <source>
        <dbReference type="EMBL" id="MBE9068119.1"/>
    </source>
</evidence>
<evidence type="ECO:0000313" key="2">
    <source>
        <dbReference type="Proteomes" id="UP000615026"/>
    </source>
</evidence>
<sequence>MLIDQYRPFVEHHVKQSEHQWLLTEYQGLDASFLLTSVPVEIALADLYEGVGFESSEKSFD</sequence>
<dbReference type="AlphaFoldDB" id="A0A928ZVA7"/>
<reference evidence="1" key="1">
    <citation type="submission" date="2020-10" db="EMBL/GenBank/DDBJ databases">
        <authorList>
            <person name="Castelo-Branco R."/>
            <person name="Eusebio N."/>
            <person name="Adriana R."/>
            <person name="Vieira A."/>
            <person name="Brugerolle De Fraissinette N."/>
            <person name="Rezende De Castro R."/>
            <person name="Schneider M.P."/>
            <person name="Vasconcelos V."/>
            <person name="Leao P.N."/>
        </authorList>
    </citation>
    <scope>NUCLEOTIDE SEQUENCE</scope>
    <source>
        <strain evidence="1">LEGE 11479</strain>
    </source>
</reference>
<protein>
    <submittedName>
        <fullName evidence="1">Uncharacterized protein</fullName>
    </submittedName>
</protein>
<dbReference type="Proteomes" id="UP000615026">
    <property type="component" value="Unassembled WGS sequence"/>
</dbReference>